<dbReference type="InterPro" id="IPR013545">
    <property type="entry name" value="T2SS_protein-GspG_C"/>
</dbReference>
<keyword evidence="5" id="KW-1185">Reference proteome</keyword>
<dbReference type="GO" id="GO:0015628">
    <property type="term" value="P:protein secretion by the type II secretion system"/>
    <property type="evidence" value="ECO:0007669"/>
    <property type="project" value="InterPro"/>
</dbReference>
<evidence type="ECO:0000256" key="1">
    <source>
        <dbReference type="ARBA" id="ARBA00022481"/>
    </source>
</evidence>
<dbReference type="InterPro" id="IPR012902">
    <property type="entry name" value="N_methyl_site"/>
</dbReference>
<feature type="transmembrane region" description="Helical" evidence="2">
    <location>
        <begin position="20"/>
        <end position="41"/>
    </location>
</feature>
<name>A0A918TE60_9BACT</name>
<dbReference type="InterPro" id="IPR045584">
    <property type="entry name" value="Pilin-like"/>
</dbReference>
<sequence>MKISHVSRKSVSRGFTLVEILTVISIMVVLMAMTFGIGKWAMGNAQIEKARTQVKLFENALQTYEADKGEYPPGDGSDKSSVNLYTALYEDGILNNKKVYMDQLNPDGDQFNRKIKNGVILDPFKHKKPYFYLRGVDENGEEAGNAYNPDFDLWSLGPNGVGRGDGGASDEDLDDDIVNW</sequence>
<dbReference type="NCBIfam" id="TIGR02532">
    <property type="entry name" value="IV_pilin_GFxxxE"/>
    <property type="match status" value="1"/>
</dbReference>
<comment type="caution">
    <text evidence="4">The sequence shown here is derived from an EMBL/GenBank/DDBJ whole genome shotgun (WGS) entry which is preliminary data.</text>
</comment>
<accession>A0A918TE60</accession>
<dbReference type="SUPFAM" id="SSF54523">
    <property type="entry name" value="Pili subunits"/>
    <property type="match status" value="1"/>
</dbReference>
<dbReference type="Pfam" id="PF08334">
    <property type="entry name" value="T2SSG"/>
    <property type="match status" value="1"/>
</dbReference>
<dbReference type="Proteomes" id="UP000644507">
    <property type="component" value="Unassembled WGS sequence"/>
</dbReference>
<gene>
    <name evidence="4" type="primary">gspG</name>
    <name evidence="4" type="ORF">GCM10007100_04990</name>
</gene>
<dbReference type="RefSeq" id="WP_189567054.1">
    <property type="nucleotide sequence ID" value="NZ_BMXI01000002.1"/>
</dbReference>
<keyword evidence="2" id="KW-0812">Transmembrane</keyword>
<dbReference type="PROSITE" id="PS00409">
    <property type="entry name" value="PROKAR_NTER_METHYL"/>
    <property type="match status" value="1"/>
</dbReference>
<dbReference type="EMBL" id="BMXI01000002">
    <property type="protein sequence ID" value="GHC42980.1"/>
    <property type="molecule type" value="Genomic_DNA"/>
</dbReference>
<evidence type="ECO:0000259" key="3">
    <source>
        <dbReference type="Pfam" id="PF08334"/>
    </source>
</evidence>
<keyword evidence="2" id="KW-1133">Transmembrane helix</keyword>
<keyword evidence="1" id="KW-0488">Methylation</keyword>
<protein>
    <submittedName>
        <fullName evidence="4">Type II secretion system protein GspG</fullName>
    </submittedName>
</protein>
<evidence type="ECO:0000313" key="5">
    <source>
        <dbReference type="Proteomes" id="UP000644507"/>
    </source>
</evidence>
<feature type="domain" description="Type II secretion system protein GspG C-terminal" evidence="3">
    <location>
        <begin position="42"/>
        <end position="74"/>
    </location>
</feature>
<keyword evidence="2" id="KW-0472">Membrane</keyword>
<dbReference type="Pfam" id="PF07963">
    <property type="entry name" value="N_methyl"/>
    <property type="match status" value="1"/>
</dbReference>
<reference evidence="4" key="2">
    <citation type="submission" date="2020-09" db="EMBL/GenBank/DDBJ databases">
        <authorList>
            <person name="Sun Q."/>
            <person name="Kim S."/>
        </authorList>
    </citation>
    <scope>NUCLEOTIDE SEQUENCE</scope>
    <source>
        <strain evidence="4">KCTC 12988</strain>
    </source>
</reference>
<proteinExistence type="predicted"/>
<evidence type="ECO:0000313" key="4">
    <source>
        <dbReference type="EMBL" id="GHC42980.1"/>
    </source>
</evidence>
<organism evidence="4 5">
    <name type="scientific">Roseibacillus persicicus</name>
    <dbReference type="NCBI Taxonomy" id="454148"/>
    <lineage>
        <taxon>Bacteria</taxon>
        <taxon>Pseudomonadati</taxon>
        <taxon>Verrucomicrobiota</taxon>
        <taxon>Verrucomicrobiia</taxon>
        <taxon>Verrucomicrobiales</taxon>
        <taxon>Verrucomicrobiaceae</taxon>
        <taxon>Roseibacillus</taxon>
    </lineage>
</organism>
<reference evidence="4" key="1">
    <citation type="journal article" date="2014" name="Int. J. Syst. Evol. Microbiol.">
        <title>Complete genome sequence of Corynebacterium casei LMG S-19264T (=DSM 44701T), isolated from a smear-ripened cheese.</title>
        <authorList>
            <consortium name="US DOE Joint Genome Institute (JGI-PGF)"/>
            <person name="Walter F."/>
            <person name="Albersmeier A."/>
            <person name="Kalinowski J."/>
            <person name="Ruckert C."/>
        </authorList>
    </citation>
    <scope>NUCLEOTIDE SEQUENCE</scope>
    <source>
        <strain evidence="4">KCTC 12988</strain>
    </source>
</reference>
<dbReference type="PRINTS" id="PR00813">
    <property type="entry name" value="BCTERIALGSPG"/>
</dbReference>
<dbReference type="InterPro" id="IPR000983">
    <property type="entry name" value="Bac_GSPG_pilin"/>
</dbReference>
<dbReference type="GO" id="GO:0015627">
    <property type="term" value="C:type II protein secretion system complex"/>
    <property type="evidence" value="ECO:0007669"/>
    <property type="project" value="InterPro"/>
</dbReference>
<dbReference type="AlphaFoldDB" id="A0A918TE60"/>
<evidence type="ECO:0000256" key="2">
    <source>
        <dbReference type="SAM" id="Phobius"/>
    </source>
</evidence>
<dbReference type="Gene3D" id="3.30.700.10">
    <property type="entry name" value="Glycoprotein, Type 4 Pilin"/>
    <property type="match status" value="1"/>
</dbReference>